<evidence type="ECO:0008006" key="3">
    <source>
        <dbReference type="Google" id="ProtNLM"/>
    </source>
</evidence>
<protein>
    <recommendedName>
        <fullName evidence="3">DUF4860 domain-containing protein</fullName>
    </recommendedName>
</protein>
<reference evidence="1 2" key="1">
    <citation type="submission" date="2016-10" db="EMBL/GenBank/DDBJ databases">
        <authorList>
            <person name="de Groot N.N."/>
        </authorList>
    </citation>
    <scope>NUCLEOTIDE SEQUENCE [LARGE SCALE GENOMIC DNA]</scope>
    <source>
        <strain evidence="1 2">DSM 10317</strain>
    </source>
</reference>
<dbReference type="Proteomes" id="UP000199428">
    <property type="component" value="Unassembled WGS sequence"/>
</dbReference>
<dbReference type="AlphaFoldDB" id="A0A1G5RPI5"/>
<gene>
    <name evidence="1" type="ORF">SAMN02910350_00039</name>
</gene>
<organism evidence="1 2">
    <name type="scientific">Pseudobutyrivibrio xylanivorans</name>
    <dbReference type="NCBI Taxonomy" id="185007"/>
    <lineage>
        <taxon>Bacteria</taxon>
        <taxon>Bacillati</taxon>
        <taxon>Bacillota</taxon>
        <taxon>Clostridia</taxon>
        <taxon>Lachnospirales</taxon>
        <taxon>Lachnospiraceae</taxon>
        <taxon>Pseudobutyrivibrio</taxon>
    </lineage>
</organism>
<dbReference type="Pfam" id="PF16152">
    <property type="entry name" value="DUF4860"/>
    <property type="match status" value="1"/>
</dbReference>
<evidence type="ECO:0000313" key="2">
    <source>
        <dbReference type="Proteomes" id="UP000199428"/>
    </source>
</evidence>
<sequence length="181" mass="20638">MAMNKNRLRKHNIDIMFLMILFLIFTFSAVSVLLLAVNSYKAVVVSNEKNSNTRAVTAYIREKVRQHDKMGSVEIADIDGIEAIRMYEGEDYYLYIYYMDGYLMELEAKEDAGVTADFGNQLIAINGLDFSWKNNQLIEVEVEETTGEKKVVDIGIKSIVNNTEEASETKEILEEEVANED</sequence>
<name>A0A1G5RPI5_PSEXY</name>
<dbReference type="EMBL" id="FMWK01000001">
    <property type="protein sequence ID" value="SCZ76023.1"/>
    <property type="molecule type" value="Genomic_DNA"/>
</dbReference>
<proteinExistence type="predicted"/>
<dbReference type="InterPro" id="IPR032340">
    <property type="entry name" value="DUF4860"/>
</dbReference>
<evidence type="ECO:0000313" key="1">
    <source>
        <dbReference type="EMBL" id="SCZ76023.1"/>
    </source>
</evidence>
<accession>A0A1G5RPI5</accession>